<sequence length="208" mass="23727">MVDTIIEEVMRDALQAEEPGELKVNQPVPDGDKDIPSGVIQLKSAGYVWIYDTQTGDPSKVNKNMLQSKLSQKRLDGSYVFSLKQTVIPVRGTFKCLLHPDNSNRAHYDVMGLATCWKSNLTSPYQVERHMMKRHKVEYATINTEQGNKERMEDRDLQRRMIEAMAGRVQSPSIVPTEVTNPIAEETTEPEIYVSSKPYVSKKKKKKR</sequence>
<accession>A0A6M3K0D1</accession>
<dbReference type="EMBL" id="MT142183">
    <property type="protein sequence ID" value="QJA75750.1"/>
    <property type="molecule type" value="Genomic_DNA"/>
</dbReference>
<evidence type="ECO:0000313" key="3">
    <source>
        <dbReference type="EMBL" id="QJA75750.1"/>
    </source>
</evidence>
<feature type="region of interest" description="Disordered" evidence="1">
    <location>
        <begin position="171"/>
        <end position="208"/>
    </location>
</feature>
<name>A0A6M3K0D1_9ZZZZ</name>
<dbReference type="AlphaFoldDB" id="A0A6M3K0D1"/>
<dbReference type="EMBL" id="MT141365">
    <property type="protein sequence ID" value="QJA59331.1"/>
    <property type="molecule type" value="Genomic_DNA"/>
</dbReference>
<evidence type="ECO:0000313" key="2">
    <source>
        <dbReference type="EMBL" id="QJA59331.1"/>
    </source>
</evidence>
<reference evidence="3" key="1">
    <citation type="submission" date="2020-03" db="EMBL/GenBank/DDBJ databases">
        <title>The deep terrestrial virosphere.</title>
        <authorList>
            <person name="Holmfeldt K."/>
            <person name="Nilsson E."/>
            <person name="Simone D."/>
            <person name="Lopez-Fernandez M."/>
            <person name="Wu X."/>
            <person name="de Brujin I."/>
            <person name="Lundin D."/>
            <person name="Andersson A."/>
            <person name="Bertilsson S."/>
            <person name="Dopson M."/>
        </authorList>
    </citation>
    <scope>NUCLEOTIDE SEQUENCE</scope>
    <source>
        <strain evidence="3">MM415A01715</strain>
        <strain evidence="2">MM415B01308</strain>
    </source>
</reference>
<protein>
    <submittedName>
        <fullName evidence="3">Uncharacterized protein</fullName>
    </submittedName>
</protein>
<gene>
    <name evidence="3" type="ORF">MM415A01715_0005</name>
    <name evidence="2" type="ORF">MM415B01308_0009</name>
</gene>
<feature type="compositionally biased region" description="Polar residues" evidence="1">
    <location>
        <begin position="171"/>
        <end position="180"/>
    </location>
</feature>
<evidence type="ECO:0000256" key="1">
    <source>
        <dbReference type="SAM" id="MobiDB-lite"/>
    </source>
</evidence>
<proteinExistence type="predicted"/>
<organism evidence="3">
    <name type="scientific">viral metagenome</name>
    <dbReference type="NCBI Taxonomy" id="1070528"/>
    <lineage>
        <taxon>unclassified sequences</taxon>
        <taxon>metagenomes</taxon>
        <taxon>organismal metagenomes</taxon>
    </lineage>
</organism>